<keyword evidence="1" id="KW-0812">Transmembrane</keyword>
<evidence type="ECO:0008006" key="5">
    <source>
        <dbReference type="Google" id="ProtNLM"/>
    </source>
</evidence>
<dbReference type="RefSeq" id="WP_092457126.1">
    <property type="nucleotide sequence ID" value="NZ_FOJI01000019.1"/>
</dbReference>
<feature type="chain" id="PRO_5011640763" description="LPXTG-motif cell wall anchor domain-containing protein" evidence="2">
    <location>
        <begin position="26"/>
        <end position="185"/>
    </location>
</feature>
<keyword evidence="1" id="KW-1133">Transmembrane helix</keyword>
<accession>A0A1I0RPI5</accession>
<evidence type="ECO:0000313" key="3">
    <source>
        <dbReference type="EMBL" id="SEW42587.1"/>
    </source>
</evidence>
<proteinExistence type="predicted"/>
<name>A0A1I0RPI5_9FIRM</name>
<keyword evidence="1" id="KW-0472">Membrane</keyword>
<evidence type="ECO:0000256" key="2">
    <source>
        <dbReference type="SAM" id="SignalP"/>
    </source>
</evidence>
<reference evidence="3 4" key="1">
    <citation type="submission" date="2016-10" db="EMBL/GenBank/DDBJ databases">
        <authorList>
            <person name="de Groot N.N."/>
        </authorList>
    </citation>
    <scope>NUCLEOTIDE SEQUENCE [LARGE SCALE GENOMIC DNA]</scope>
    <source>
        <strain evidence="3 4">DSM 9179</strain>
    </source>
</reference>
<evidence type="ECO:0000313" key="4">
    <source>
        <dbReference type="Proteomes" id="UP000199701"/>
    </source>
</evidence>
<keyword evidence="4" id="KW-1185">Reference proteome</keyword>
<feature type="signal peptide" evidence="2">
    <location>
        <begin position="1"/>
        <end position="25"/>
    </location>
</feature>
<keyword evidence="2" id="KW-0732">Signal</keyword>
<dbReference type="AlphaFoldDB" id="A0A1I0RPI5"/>
<protein>
    <recommendedName>
        <fullName evidence="5">LPXTG-motif cell wall anchor domain-containing protein</fullName>
    </recommendedName>
</protein>
<dbReference type="EMBL" id="FOJI01000019">
    <property type="protein sequence ID" value="SEW42587.1"/>
    <property type="molecule type" value="Genomic_DNA"/>
</dbReference>
<feature type="transmembrane region" description="Helical" evidence="1">
    <location>
        <begin position="158"/>
        <end position="176"/>
    </location>
</feature>
<dbReference type="Proteomes" id="UP000199701">
    <property type="component" value="Unassembled WGS sequence"/>
</dbReference>
<organism evidence="3 4">
    <name type="scientific">[Clostridium] fimetarium</name>
    <dbReference type="NCBI Taxonomy" id="99656"/>
    <lineage>
        <taxon>Bacteria</taxon>
        <taxon>Bacillati</taxon>
        <taxon>Bacillota</taxon>
        <taxon>Clostridia</taxon>
        <taxon>Lachnospirales</taxon>
        <taxon>Lachnospiraceae</taxon>
    </lineage>
</organism>
<gene>
    <name evidence="3" type="ORF">SAMN05421659_11947</name>
</gene>
<sequence>MKLKKLLVCGLATVMLMSMSLTAFAATLTADEQSIITTLTNAGVPAQYVTQAQNYLAGNATDVTAAQATSINAQIAVAKTTAGSVTSFAALTTDQKNTIAADLSTAGQAIGITVTFDATANSIKAVDASGATVLSASLDTATTPATVIKATGVNMNTTIAIIAVLAMALVACGVVVSKKRFAENV</sequence>
<evidence type="ECO:0000256" key="1">
    <source>
        <dbReference type="SAM" id="Phobius"/>
    </source>
</evidence>
<dbReference type="STRING" id="99656.SAMN05421659_11947"/>